<evidence type="ECO:0000313" key="3">
    <source>
        <dbReference type="Proteomes" id="UP000006352"/>
    </source>
</evidence>
<feature type="compositionally biased region" description="Polar residues" evidence="1">
    <location>
        <begin position="127"/>
        <end position="142"/>
    </location>
</feature>
<dbReference type="STRING" id="599839.J4G4K6"/>
<feature type="compositionally biased region" description="Basic and acidic residues" evidence="1">
    <location>
        <begin position="524"/>
        <end position="536"/>
    </location>
</feature>
<proteinExistence type="predicted"/>
<feature type="compositionally biased region" description="Acidic residues" evidence="1">
    <location>
        <begin position="267"/>
        <end position="277"/>
    </location>
</feature>
<feature type="compositionally biased region" description="Low complexity" evidence="1">
    <location>
        <begin position="315"/>
        <end position="325"/>
    </location>
</feature>
<accession>J4G4K6</accession>
<feature type="compositionally biased region" description="Low complexity" evidence="1">
    <location>
        <begin position="811"/>
        <end position="831"/>
    </location>
</feature>
<feature type="compositionally biased region" description="Low complexity" evidence="1">
    <location>
        <begin position="347"/>
        <end position="358"/>
    </location>
</feature>
<feature type="region of interest" description="Disordered" evidence="1">
    <location>
        <begin position="1224"/>
        <end position="1290"/>
    </location>
</feature>
<dbReference type="RefSeq" id="XP_012180446.1">
    <property type="nucleotide sequence ID" value="XM_012325056.1"/>
</dbReference>
<feature type="compositionally biased region" description="Basic and acidic residues" evidence="1">
    <location>
        <begin position="441"/>
        <end position="488"/>
    </location>
</feature>
<feature type="compositionally biased region" description="Low complexity" evidence="1">
    <location>
        <begin position="683"/>
        <end position="695"/>
    </location>
</feature>
<dbReference type="GeneID" id="24096074"/>
<dbReference type="OrthoDB" id="2687738at2759"/>
<feature type="compositionally biased region" description="Basic and acidic residues" evidence="1">
    <location>
        <begin position="368"/>
        <end position="379"/>
    </location>
</feature>
<feature type="compositionally biased region" description="Acidic residues" evidence="1">
    <location>
        <begin position="383"/>
        <end position="392"/>
    </location>
</feature>
<organism evidence="2 3">
    <name type="scientific">Fibroporia radiculosa</name>
    <dbReference type="NCBI Taxonomy" id="599839"/>
    <lineage>
        <taxon>Eukaryota</taxon>
        <taxon>Fungi</taxon>
        <taxon>Dikarya</taxon>
        <taxon>Basidiomycota</taxon>
        <taxon>Agaricomycotina</taxon>
        <taxon>Agaricomycetes</taxon>
        <taxon>Polyporales</taxon>
        <taxon>Fibroporiaceae</taxon>
        <taxon>Fibroporia</taxon>
    </lineage>
</organism>
<feature type="compositionally biased region" description="Basic and acidic residues" evidence="1">
    <location>
        <begin position="916"/>
        <end position="926"/>
    </location>
</feature>
<feature type="compositionally biased region" description="Low complexity" evidence="1">
    <location>
        <begin position="887"/>
        <end position="900"/>
    </location>
</feature>
<evidence type="ECO:0000313" key="2">
    <source>
        <dbReference type="EMBL" id="CCM01163.1"/>
    </source>
</evidence>
<reference evidence="2 3" key="1">
    <citation type="journal article" date="2012" name="Appl. Environ. Microbiol.">
        <title>Short-read sequencing for genomic analysis of the brown rot fungus Fibroporia radiculosa.</title>
        <authorList>
            <person name="Tang J.D."/>
            <person name="Perkins A.D."/>
            <person name="Sonstegard T.S."/>
            <person name="Schroeder S.G."/>
            <person name="Burgess S.C."/>
            <person name="Diehl S.V."/>
        </authorList>
    </citation>
    <scope>NUCLEOTIDE SEQUENCE [LARGE SCALE GENOMIC DNA]</scope>
    <source>
        <strain evidence="2 3">TFFH 294</strain>
    </source>
</reference>
<evidence type="ECO:0000256" key="1">
    <source>
        <dbReference type="SAM" id="MobiDB-lite"/>
    </source>
</evidence>
<sequence>MLGFRGKRSNPLPTALTDDNGFLRPPVPVADVGQPRYSTSKSESGHDYLGPPPSRSEIFAAYDELSAARSTRSLPTPTPTELSLSHSRNYSRDAISVDTAPPPLLDPPKKSKGMFSWAHRERKRSKPSAQAPSANPDDSFNLKSFRHVRPASPPPAQISPRSPSALSPPALALPQRPRGDSVASVDSSQRISVAAFREMAARRSAANSPSPSATDLSRLDASAPFIRPPSALSSPVASSPQLAARRPASRPPVSPSSPTSDSTSSESDADDADDDDSAGSSTLRPMRGVVNAPRSPGKSSSELGHRTRPTPPRIAMSASAQSSASGRESLYSRARASQSTSALMPNAAAKRASLLAASNTPSPVSTTDLRRKLPAKDSSSDSDSSDDSDTDSDNAPLAKLVLPKRPGSSASNVTAGSRTRLPPKPLIDISGLSPPVLHTSPESEKTSNPLDVKEVGEKNKEQDKENIREPSVELGRRMPAKEPSKEKVAVMSSEKPTLNDRLTRLAQSVAAGRASMSSAQEGARTTDDMDKTERGRSPLPQPKRSQTVPVDQFLPLSIPTSSTSTSTSTSASAAVSPPSPSKSKTNGRSMSTPNAFEGIKDLSDPTPIVPTPIRERSNPPAFSVTSRPTSQLSLGSLSLQIQHSPQQAFYQPQIAASGSGASSSLTSAAAAPPSPNVDASIRSASPAVTSVSSPAEMTESRASPGPRAPLIPDGGMHPPKGFTGGGLLASPAANPLPSGTSAAFPPSPVPSSGGKPSPSVRAARHRSATFGQNSPTREAMAPMPARPIALQSRGASADGSRPSGDSGEAPGRASTSSASTLSGSGTSASRSQDARSPVVAAKGAAPAQTRFRASTLGMPGATGSSGAGRDSIGMPPVKPFASTGLRGNSPASSTGESSSGRTPITPGDGSEISFTPRDRNRGRERGGAQAGPPPVSGAAARRTHRKSASVSFEDPERGRGLVDHEREERAAASAEAEESRRKERRRSEAKAALEVRPYMCAYLRALTMGGLQLGNIVNGRGPIGTDDDDDEDRPLDNMPPRMSMMASLSGMPMSTSNMNMNMNMTGQSPMSWQMQQPGMVSPQQYMFPMVPSSADSAYLAAHQQAMLVAKQAYQMAVAQQAMAAAEEEWERGSTAASVMGGGNRSGFGGNSMMFPGGNGFNMGMNGMNGMGIGIGMGMQGGWGGMLFPSSAQSMYAGSVMGSELGVGARNSMAWGSRSAYGDPNSNDHASMMRTSTFGMAPPPMPPRSELGVQQRPGPRPRTKTAPTSQPTDSRRAPPPPSSWKQAGRPA</sequence>
<dbReference type="HOGENOM" id="CLU_003636_0_0_1"/>
<feature type="compositionally biased region" description="Polar residues" evidence="1">
    <location>
        <begin position="1224"/>
        <end position="1237"/>
    </location>
</feature>
<dbReference type="Proteomes" id="UP000006352">
    <property type="component" value="Unassembled WGS sequence"/>
</dbReference>
<dbReference type="EMBL" id="HE797021">
    <property type="protein sequence ID" value="CCM01163.1"/>
    <property type="molecule type" value="Genomic_DNA"/>
</dbReference>
<name>J4G4K6_9APHY</name>
<feature type="compositionally biased region" description="Low complexity" evidence="1">
    <location>
        <begin position="655"/>
        <end position="671"/>
    </location>
</feature>
<keyword evidence="3" id="KW-1185">Reference proteome</keyword>
<feature type="region of interest" description="Disordered" evidence="1">
    <location>
        <begin position="650"/>
        <end position="989"/>
    </location>
</feature>
<feature type="compositionally biased region" description="Low complexity" evidence="1">
    <location>
        <begin position="202"/>
        <end position="213"/>
    </location>
</feature>
<feature type="compositionally biased region" description="Low complexity" evidence="1">
    <location>
        <begin position="159"/>
        <end position="176"/>
    </location>
</feature>
<feature type="compositionally biased region" description="Low complexity" evidence="1">
    <location>
        <begin position="228"/>
        <end position="246"/>
    </location>
</feature>
<feature type="compositionally biased region" description="Basic and acidic residues" evidence="1">
    <location>
        <begin position="954"/>
        <end position="970"/>
    </location>
</feature>
<dbReference type="InParanoid" id="J4G4K6"/>
<feature type="compositionally biased region" description="Low complexity" evidence="1">
    <location>
        <begin position="559"/>
        <end position="584"/>
    </location>
</feature>
<feature type="compositionally biased region" description="Basic and acidic residues" evidence="1">
    <location>
        <begin position="977"/>
        <end position="989"/>
    </location>
</feature>
<gene>
    <name evidence="2" type="ORF">FIBRA_03211</name>
</gene>
<feature type="compositionally biased region" description="Low complexity" evidence="1">
    <location>
        <begin position="256"/>
        <end position="266"/>
    </location>
</feature>
<feature type="compositionally biased region" description="Polar residues" evidence="1">
    <location>
        <begin position="408"/>
        <end position="417"/>
    </location>
</feature>
<protein>
    <submittedName>
        <fullName evidence="2">Uncharacterized protein</fullName>
    </submittedName>
</protein>
<feature type="region of interest" description="Disordered" evidence="1">
    <location>
        <begin position="1"/>
        <end position="638"/>
    </location>
</feature>
<feature type="compositionally biased region" description="Low complexity" evidence="1">
    <location>
        <begin position="73"/>
        <end position="85"/>
    </location>
</feature>
<feature type="compositionally biased region" description="Low complexity" evidence="1">
    <location>
        <begin position="750"/>
        <end position="760"/>
    </location>
</feature>